<dbReference type="Proteomes" id="UP000002039">
    <property type="component" value="Unassembled WGS sequence"/>
</dbReference>
<evidence type="ECO:0000256" key="1">
    <source>
        <dbReference type="SAM" id="Coils"/>
    </source>
</evidence>
<keyword evidence="4" id="KW-1185">Reference proteome</keyword>
<evidence type="ECO:0000313" key="4">
    <source>
        <dbReference type="Proteomes" id="UP000002039"/>
    </source>
</evidence>
<proteinExistence type="predicted"/>
<name>A0ABP2EPE6_AJEDR</name>
<feature type="coiled-coil region" evidence="1">
    <location>
        <begin position="184"/>
        <end position="257"/>
    </location>
</feature>
<feature type="region of interest" description="Disordered" evidence="2">
    <location>
        <begin position="313"/>
        <end position="595"/>
    </location>
</feature>
<feature type="compositionally biased region" description="Basic residues" evidence="2">
    <location>
        <begin position="476"/>
        <end position="486"/>
    </location>
</feature>
<evidence type="ECO:0000256" key="2">
    <source>
        <dbReference type="SAM" id="MobiDB-lite"/>
    </source>
</evidence>
<feature type="region of interest" description="Disordered" evidence="2">
    <location>
        <begin position="134"/>
        <end position="177"/>
    </location>
</feature>
<feature type="compositionally biased region" description="Basic residues" evidence="2">
    <location>
        <begin position="415"/>
        <end position="424"/>
    </location>
</feature>
<organism evidence="3 4">
    <name type="scientific">Ajellomyces dermatitidis (strain ER-3 / ATCC MYA-2586)</name>
    <name type="common">Blastomyces dermatitidis</name>
    <dbReference type="NCBI Taxonomy" id="559297"/>
    <lineage>
        <taxon>Eukaryota</taxon>
        <taxon>Fungi</taxon>
        <taxon>Dikarya</taxon>
        <taxon>Ascomycota</taxon>
        <taxon>Pezizomycotina</taxon>
        <taxon>Eurotiomycetes</taxon>
        <taxon>Eurotiomycetidae</taxon>
        <taxon>Onygenales</taxon>
        <taxon>Ajellomycetaceae</taxon>
        <taxon>Blastomyces</taxon>
    </lineage>
</organism>
<gene>
    <name evidence="3" type="ORF">BDCG_08655</name>
</gene>
<keyword evidence="1" id="KW-0175">Coiled coil</keyword>
<feature type="compositionally biased region" description="Polar residues" evidence="2">
    <location>
        <begin position="462"/>
        <end position="473"/>
    </location>
</feature>
<feature type="compositionally biased region" description="Polar residues" evidence="2">
    <location>
        <begin position="569"/>
        <end position="580"/>
    </location>
</feature>
<dbReference type="RefSeq" id="XP_045273151.1">
    <property type="nucleotide sequence ID" value="XM_045424442.1"/>
</dbReference>
<feature type="compositionally biased region" description="Polar residues" evidence="2">
    <location>
        <begin position="526"/>
        <end position="550"/>
    </location>
</feature>
<sequence>MAANPIISSAASLLVPWEASRTVTCHCRRCDALLAIAPNSWTSCDSYLFTPGSICLFDNNILSNPRSEPHPTEDGQYQSTICKNCLETVGQGVQKEMFKDGYPQFNLFWSSHSILLRDLTTRELVPSRLDAVTKQSSLEAADPNNCEKRTYQQQTGGQSGSKDNERHLNTPSARATSDEMHVMINEWKHTISSLRDEIQCLKTTISSRNHTPQAPLHDGYELIATALREVRAKGIEIEALKQENHSLRFKCSQLENMLLTRVEPTSGLNNRPFVASPNIDGGALVLNQRDHPLNLNSNGKRPFPEEISLFDAGRGQRNSKGRNSTANTASQPPYNNSQPICLVSNITHHGGSNSDTDELAEPWQGPKYRALSSNVNCRESNAKDSRTSPNKRQAHERNQAFQVDPAKPSQENATRKKPPGRPRRGSLSAKASTKKIPLKESDTNTQVTTKPPGPTEAINGQAVESRTLDNPQPVNRARRASARLSRRSSLAPPDNENTQHSSSTEPNQVHTGEEPVAQLQGGELQESPSSPAPNIQTHEQTIPNSQTDSDNPPLDQKDSRPIANEQEESTQTTAKSTSLHHPTRGRRKSQIAARDSLAKLAMQREEALEMAAG</sequence>
<dbReference type="EMBL" id="EQ999983">
    <property type="protein sequence ID" value="EEQ85386.2"/>
    <property type="molecule type" value="Genomic_DNA"/>
</dbReference>
<dbReference type="GeneID" id="69030190"/>
<evidence type="ECO:0000313" key="3">
    <source>
        <dbReference type="EMBL" id="EEQ85386.2"/>
    </source>
</evidence>
<reference evidence="4" key="1">
    <citation type="journal article" date="2015" name="PLoS Genet.">
        <title>The dynamic genome and transcriptome of the human fungal pathogen Blastomyces and close relative Emmonsia.</title>
        <authorList>
            <person name="Munoz J.F."/>
            <person name="Gauthier G.M."/>
            <person name="Desjardins C.A."/>
            <person name="Gallo J.E."/>
            <person name="Holder J."/>
            <person name="Sullivan T.D."/>
            <person name="Marty A.J."/>
            <person name="Carmen J.C."/>
            <person name="Chen Z."/>
            <person name="Ding L."/>
            <person name="Gujja S."/>
            <person name="Magrini V."/>
            <person name="Misas E."/>
            <person name="Mitreva M."/>
            <person name="Priest M."/>
            <person name="Saif S."/>
            <person name="Whiston E.A."/>
            <person name="Young S."/>
            <person name="Zeng Q."/>
            <person name="Goldman W.E."/>
            <person name="Mardis E.R."/>
            <person name="Taylor J.W."/>
            <person name="McEwen J.G."/>
            <person name="Clay O.K."/>
            <person name="Klein B.S."/>
            <person name="Cuomo C.A."/>
        </authorList>
    </citation>
    <scope>NUCLEOTIDE SEQUENCE [LARGE SCALE GENOMIC DNA]</scope>
    <source>
        <strain evidence="4">ER-3 / ATCC MYA-2586</strain>
    </source>
</reference>
<feature type="compositionally biased region" description="Polar residues" evidence="2">
    <location>
        <begin position="495"/>
        <end position="510"/>
    </location>
</feature>
<accession>A0ABP2EPE6</accession>
<protein>
    <submittedName>
        <fullName evidence="3">Uncharacterized protein</fullName>
    </submittedName>
</protein>
<feature type="compositionally biased region" description="Polar residues" evidence="2">
    <location>
        <begin position="316"/>
        <end position="354"/>
    </location>
</feature>